<feature type="region of interest" description="Disordered" evidence="1">
    <location>
        <begin position="399"/>
        <end position="422"/>
    </location>
</feature>
<evidence type="ECO:0000313" key="5">
    <source>
        <dbReference type="Proteomes" id="UP001465976"/>
    </source>
</evidence>
<organism evidence="4 5">
    <name type="scientific">Marasmius crinis-equi</name>
    <dbReference type="NCBI Taxonomy" id="585013"/>
    <lineage>
        <taxon>Eukaryota</taxon>
        <taxon>Fungi</taxon>
        <taxon>Dikarya</taxon>
        <taxon>Basidiomycota</taxon>
        <taxon>Agaricomycotina</taxon>
        <taxon>Agaricomycetes</taxon>
        <taxon>Agaricomycetidae</taxon>
        <taxon>Agaricales</taxon>
        <taxon>Marasmiineae</taxon>
        <taxon>Marasmiaceae</taxon>
        <taxon>Marasmius</taxon>
    </lineage>
</organism>
<keyword evidence="2" id="KW-0472">Membrane</keyword>
<feature type="signal peptide" evidence="3">
    <location>
        <begin position="1"/>
        <end position="19"/>
    </location>
</feature>
<feature type="region of interest" description="Disordered" evidence="1">
    <location>
        <begin position="467"/>
        <end position="532"/>
    </location>
</feature>
<dbReference type="Proteomes" id="UP001465976">
    <property type="component" value="Unassembled WGS sequence"/>
</dbReference>
<keyword evidence="2" id="KW-1133">Transmembrane helix</keyword>
<evidence type="ECO:0000256" key="2">
    <source>
        <dbReference type="SAM" id="Phobius"/>
    </source>
</evidence>
<gene>
    <name evidence="4" type="ORF">V5O48_012706</name>
</gene>
<evidence type="ECO:0000256" key="3">
    <source>
        <dbReference type="SAM" id="SignalP"/>
    </source>
</evidence>
<dbReference type="CDD" id="cd12087">
    <property type="entry name" value="TM_EGFR-like"/>
    <property type="match status" value="1"/>
</dbReference>
<evidence type="ECO:0000256" key="1">
    <source>
        <dbReference type="SAM" id="MobiDB-lite"/>
    </source>
</evidence>
<evidence type="ECO:0000313" key="4">
    <source>
        <dbReference type="EMBL" id="KAL0569263.1"/>
    </source>
</evidence>
<proteinExistence type="predicted"/>
<feature type="compositionally biased region" description="Polar residues" evidence="1">
    <location>
        <begin position="503"/>
        <end position="516"/>
    </location>
</feature>
<dbReference type="InterPro" id="IPR008928">
    <property type="entry name" value="6-hairpin_glycosidase_sf"/>
</dbReference>
<dbReference type="InterPro" id="IPR005198">
    <property type="entry name" value="Glyco_hydro_76"/>
</dbReference>
<sequence>MLAFVWCFLSTQFLREAWGQDLPSTSSWRKPAITASPEERVRRTHSAIDVFIQLDDFFHFPVSLPGTSWPYGEFLALMADYDIYTGQTRYKDVAQRHYLPAFHALVPTKSRYGYAAARAYMAWKDERFLAIAQNYWTETRLSTVSAEDVLTGKAAGKNDYLISKTCTNRNNATLEGGTFRTADMSNDRNLTVSATGDYMALTLSLGLISSNQSYFDLAKSMGRFLQTVAYSEKGLFFTWIDPQEGKDCPMGYGGMLAYDIGSAIQGLSLLASITKDASIMTFLKDVAVGATTNTSWHDQNGVLNTTFLETFSSRSETTQHLLRSYLDLAAANDTPSDLKTYIQQYLGVQYNAAVDLATSGGSSNIYGSALLGPAGTQFKNSSQALAIAALLGGMVSSGTGSLNPTPGDSPESNSSSGGGGRSTPVAPIVGGAIGGVFGILLLIGIAYFYRRRHRRSIKAHNYEPEYRLDPYGVTKPTAQTPSPTVERSPISPLSSRKTRRWTAVSSGQGISPTDTEATGPLRQGSTREATTAELVMVLNDRLRSERWDSNESPPEYPRSDR</sequence>
<feature type="region of interest" description="Disordered" evidence="1">
    <location>
        <begin position="542"/>
        <end position="561"/>
    </location>
</feature>
<keyword evidence="3" id="KW-0732">Signal</keyword>
<dbReference type="EMBL" id="JBAHYK010001156">
    <property type="protein sequence ID" value="KAL0569263.1"/>
    <property type="molecule type" value="Genomic_DNA"/>
</dbReference>
<comment type="caution">
    <text evidence="4">The sequence shown here is derived from an EMBL/GenBank/DDBJ whole genome shotgun (WGS) entry which is preliminary data.</text>
</comment>
<reference evidence="4 5" key="1">
    <citation type="submission" date="2024-02" db="EMBL/GenBank/DDBJ databases">
        <title>A draft genome for the cacao thread blight pathogen Marasmius crinis-equi.</title>
        <authorList>
            <person name="Cohen S.P."/>
            <person name="Baruah I.K."/>
            <person name="Amoako-Attah I."/>
            <person name="Bukari Y."/>
            <person name="Meinhardt L.W."/>
            <person name="Bailey B.A."/>
        </authorList>
    </citation>
    <scope>NUCLEOTIDE SEQUENCE [LARGE SCALE GENOMIC DNA]</scope>
    <source>
        <strain evidence="4 5">GH-76</strain>
    </source>
</reference>
<feature type="transmembrane region" description="Helical" evidence="2">
    <location>
        <begin position="425"/>
        <end position="449"/>
    </location>
</feature>
<dbReference type="Gene3D" id="1.50.10.20">
    <property type="match status" value="1"/>
</dbReference>
<dbReference type="SUPFAM" id="SSF48208">
    <property type="entry name" value="Six-hairpin glycosidases"/>
    <property type="match status" value="1"/>
</dbReference>
<accession>A0ABR3F2C4</accession>
<keyword evidence="2" id="KW-0812">Transmembrane</keyword>
<feature type="compositionally biased region" description="Polar residues" evidence="1">
    <location>
        <begin position="476"/>
        <end position="495"/>
    </location>
</feature>
<keyword evidence="5" id="KW-1185">Reference proteome</keyword>
<name>A0ABR3F2C4_9AGAR</name>
<evidence type="ECO:0008006" key="6">
    <source>
        <dbReference type="Google" id="ProtNLM"/>
    </source>
</evidence>
<protein>
    <recommendedName>
        <fullName evidence="6">Glycoside hydrolase family 76 protein</fullName>
    </recommendedName>
</protein>
<dbReference type="Pfam" id="PF03663">
    <property type="entry name" value="Glyco_hydro_76"/>
    <property type="match status" value="1"/>
</dbReference>
<feature type="chain" id="PRO_5046774507" description="Glycoside hydrolase family 76 protein" evidence="3">
    <location>
        <begin position="20"/>
        <end position="561"/>
    </location>
</feature>